<sequence>MSLIRVDVMGKPGCHLCEDADAVIDEVVSDSADIELVRHNILDDAELFELWHDDIPVVLIDGLKHSSWAVDADAFRSALEEARA</sequence>
<accession>A0A6J6FJV7</accession>
<dbReference type="Pfam" id="PF05768">
    <property type="entry name" value="Glrx-like"/>
    <property type="match status" value="1"/>
</dbReference>
<protein>
    <submittedName>
        <fullName evidence="1">Unannotated protein</fullName>
    </submittedName>
</protein>
<dbReference type="Gene3D" id="3.40.30.10">
    <property type="entry name" value="Glutaredoxin"/>
    <property type="match status" value="1"/>
</dbReference>
<dbReference type="EMBL" id="CAEZUE010000024">
    <property type="protein sequence ID" value="CAB4587283.1"/>
    <property type="molecule type" value="Genomic_DNA"/>
</dbReference>
<gene>
    <name evidence="1" type="ORF">UFOPK1788_00308</name>
</gene>
<dbReference type="AlphaFoldDB" id="A0A6J6FJV7"/>
<organism evidence="1">
    <name type="scientific">freshwater metagenome</name>
    <dbReference type="NCBI Taxonomy" id="449393"/>
    <lineage>
        <taxon>unclassified sequences</taxon>
        <taxon>metagenomes</taxon>
        <taxon>ecological metagenomes</taxon>
    </lineage>
</organism>
<dbReference type="SUPFAM" id="SSF52833">
    <property type="entry name" value="Thioredoxin-like"/>
    <property type="match status" value="1"/>
</dbReference>
<name>A0A6J6FJV7_9ZZZZ</name>
<reference evidence="1" key="1">
    <citation type="submission" date="2020-05" db="EMBL/GenBank/DDBJ databases">
        <authorList>
            <person name="Chiriac C."/>
            <person name="Salcher M."/>
            <person name="Ghai R."/>
            <person name="Kavagutti S V."/>
        </authorList>
    </citation>
    <scope>NUCLEOTIDE SEQUENCE</scope>
</reference>
<dbReference type="InterPro" id="IPR036249">
    <property type="entry name" value="Thioredoxin-like_sf"/>
</dbReference>
<proteinExistence type="predicted"/>
<evidence type="ECO:0000313" key="1">
    <source>
        <dbReference type="EMBL" id="CAB4587283.1"/>
    </source>
</evidence>
<dbReference type="InterPro" id="IPR008554">
    <property type="entry name" value="Glutaredoxin-like"/>
</dbReference>